<dbReference type="AlphaFoldDB" id="A0A084JBI8"/>
<dbReference type="EMBL" id="JPME01000046">
    <property type="protein sequence ID" value="KEZ86322.1"/>
    <property type="molecule type" value="Genomic_DNA"/>
</dbReference>
<evidence type="ECO:0000313" key="4">
    <source>
        <dbReference type="EMBL" id="KEZ86322.1"/>
    </source>
</evidence>
<dbReference type="Pfam" id="PF01263">
    <property type="entry name" value="Aldose_epim"/>
    <property type="match status" value="1"/>
</dbReference>
<dbReference type="InterPro" id="IPR011013">
    <property type="entry name" value="Gal_mutarotase_sf_dom"/>
</dbReference>
<comment type="similarity">
    <text evidence="1">Belongs to the aldose epimerase family.</text>
</comment>
<gene>
    <name evidence="4" type="ORF">IO98_23135</name>
</gene>
<comment type="caution">
    <text evidence="4">The sequence shown here is derived from an EMBL/GenBank/DDBJ whole genome shotgun (WGS) entry which is preliminary data.</text>
</comment>
<dbReference type="OrthoDB" id="9779408at2"/>
<keyword evidence="5" id="KW-1185">Reference proteome</keyword>
<dbReference type="Gene3D" id="2.70.98.10">
    <property type="match status" value="1"/>
</dbReference>
<dbReference type="GO" id="GO:0006006">
    <property type="term" value="P:glucose metabolic process"/>
    <property type="evidence" value="ECO:0007669"/>
    <property type="project" value="TreeGrafter"/>
</dbReference>
<dbReference type="SUPFAM" id="SSF74650">
    <property type="entry name" value="Galactose mutarotase-like"/>
    <property type="match status" value="1"/>
</dbReference>
<evidence type="ECO:0000313" key="5">
    <source>
        <dbReference type="Proteomes" id="UP000028525"/>
    </source>
</evidence>
<dbReference type="RefSeq" id="WP_038284979.1">
    <property type="nucleotide sequence ID" value="NZ_JPME01000046.1"/>
</dbReference>
<dbReference type="GO" id="GO:0030246">
    <property type="term" value="F:carbohydrate binding"/>
    <property type="evidence" value="ECO:0007669"/>
    <property type="project" value="InterPro"/>
</dbReference>
<dbReference type="CDD" id="cd09019">
    <property type="entry name" value="galactose_mutarotase_like"/>
    <property type="match status" value="1"/>
</dbReference>
<dbReference type="STRING" id="29354.IO98_23135"/>
<sequence>MKIKTRELWNQVGTAYTVYDMTTSLGMTVSVMALGAAIQQIAIREESGRERPVTLGFEDMGPYESCLCYAGATLGPNAGRIGKALLPVGPEIYRLSNNDGINQLHGGINHLSSQLWQVTSLASGLESASILLSAVQPDGLDGYPGNRIYRVKYTLEDTNWLTIEYTAMTDAPTYINMSNHTYWNLSGDFSVSGLEQEIQIFANNVCVNKRDHLPADIIPAADTVFDFRSSRQLLSLIRSAKSPVCKEQLSIGRGYNNAYILNRNQTFRPLRSAKRPVEIKKACILRDRGTGRTLKMMTDAPALVLYSGGFLPRGMTLCGGAPSLASCAIALEAQDIPDVMHLLPDNYRLTTPEEPFCRTIRYHIS</sequence>
<reference evidence="4 5" key="1">
    <citation type="submission" date="2014-07" db="EMBL/GenBank/DDBJ databases">
        <title>Draft genome of Clostridium celerecrescens 152B isolated from sediments associated with methane hydrate from Krishna Godavari basin.</title>
        <authorList>
            <person name="Honkalas V.S."/>
            <person name="Dabir A.P."/>
            <person name="Arora P."/>
            <person name="Dhakephalkar P.K."/>
        </authorList>
    </citation>
    <scope>NUCLEOTIDE SEQUENCE [LARGE SCALE GENOMIC DNA]</scope>
    <source>
        <strain evidence="4 5">152B</strain>
    </source>
</reference>
<organism evidence="4 5">
    <name type="scientific">Lacrimispora celerecrescens</name>
    <dbReference type="NCBI Taxonomy" id="29354"/>
    <lineage>
        <taxon>Bacteria</taxon>
        <taxon>Bacillati</taxon>
        <taxon>Bacillota</taxon>
        <taxon>Clostridia</taxon>
        <taxon>Lachnospirales</taxon>
        <taxon>Lachnospiraceae</taxon>
        <taxon>Lacrimispora</taxon>
    </lineage>
</organism>
<proteinExistence type="inferred from homology"/>
<dbReference type="GO" id="GO:0004034">
    <property type="term" value="F:aldose 1-epimerase activity"/>
    <property type="evidence" value="ECO:0007669"/>
    <property type="project" value="TreeGrafter"/>
</dbReference>
<dbReference type="GO" id="GO:0033499">
    <property type="term" value="P:galactose catabolic process via UDP-galactose, Leloir pathway"/>
    <property type="evidence" value="ECO:0007669"/>
    <property type="project" value="TreeGrafter"/>
</dbReference>
<evidence type="ECO:0000256" key="1">
    <source>
        <dbReference type="ARBA" id="ARBA00006206"/>
    </source>
</evidence>
<name>A0A084JBI8_9FIRM</name>
<keyword evidence="2" id="KW-0413">Isomerase</keyword>
<dbReference type="InterPro" id="IPR047215">
    <property type="entry name" value="Galactose_mutarotase-like"/>
</dbReference>
<evidence type="ECO:0000256" key="2">
    <source>
        <dbReference type="ARBA" id="ARBA00023235"/>
    </source>
</evidence>
<dbReference type="PANTHER" id="PTHR10091:SF0">
    <property type="entry name" value="GALACTOSE MUTAROTASE"/>
    <property type="match status" value="1"/>
</dbReference>
<keyword evidence="3" id="KW-0119">Carbohydrate metabolism</keyword>
<dbReference type="GO" id="GO:0005737">
    <property type="term" value="C:cytoplasm"/>
    <property type="evidence" value="ECO:0007669"/>
    <property type="project" value="TreeGrafter"/>
</dbReference>
<accession>A0A084JBI8</accession>
<evidence type="ECO:0000256" key="3">
    <source>
        <dbReference type="ARBA" id="ARBA00023277"/>
    </source>
</evidence>
<protein>
    <submittedName>
        <fullName evidence="4">Aldose epimerase</fullName>
    </submittedName>
</protein>
<dbReference type="InterPro" id="IPR014718">
    <property type="entry name" value="GH-type_carb-bd"/>
</dbReference>
<dbReference type="Proteomes" id="UP000028525">
    <property type="component" value="Unassembled WGS sequence"/>
</dbReference>
<dbReference type="InterPro" id="IPR008183">
    <property type="entry name" value="Aldose_1/G6P_1-epimerase"/>
</dbReference>
<dbReference type="PANTHER" id="PTHR10091">
    <property type="entry name" value="ALDOSE-1-EPIMERASE"/>
    <property type="match status" value="1"/>
</dbReference>